<name>A0ABQ5HFA0_9ASTR</name>
<accession>A0ABQ5HFA0</accession>
<dbReference type="Proteomes" id="UP001151760">
    <property type="component" value="Unassembled WGS sequence"/>
</dbReference>
<dbReference type="Pfam" id="PF08284">
    <property type="entry name" value="RVP_2"/>
    <property type="match status" value="1"/>
</dbReference>
<comment type="caution">
    <text evidence="1">The sequence shown here is derived from an EMBL/GenBank/DDBJ whole genome shotgun (WGS) entry which is preliminary data.</text>
</comment>
<sequence>MFTNLTKDKKWSVPILRGQVTEMDMLGKHLTTTGANYITLDLALCSAKTTRKLGIRPETVETLLLQQLRGPQWQTRKPSVTYFRCGVQGHYMNECQKLKDQNIGNQNSRGGAVGERLFLVEEKLFRTLTFVTGTFIFNNRYASVLFDTSADRSFVSTAFSSLIDITPTAISSLS</sequence>
<dbReference type="EMBL" id="BQNB010019497">
    <property type="protein sequence ID" value="GJT85920.1"/>
    <property type="molecule type" value="Genomic_DNA"/>
</dbReference>
<organism evidence="1 2">
    <name type="scientific">Tanacetum coccineum</name>
    <dbReference type="NCBI Taxonomy" id="301880"/>
    <lineage>
        <taxon>Eukaryota</taxon>
        <taxon>Viridiplantae</taxon>
        <taxon>Streptophyta</taxon>
        <taxon>Embryophyta</taxon>
        <taxon>Tracheophyta</taxon>
        <taxon>Spermatophyta</taxon>
        <taxon>Magnoliopsida</taxon>
        <taxon>eudicotyledons</taxon>
        <taxon>Gunneridae</taxon>
        <taxon>Pentapetalae</taxon>
        <taxon>asterids</taxon>
        <taxon>campanulids</taxon>
        <taxon>Asterales</taxon>
        <taxon>Asteraceae</taxon>
        <taxon>Asteroideae</taxon>
        <taxon>Anthemideae</taxon>
        <taxon>Anthemidinae</taxon>
        <taxon>Tanacetum</taxon>
    </lineage>
</organism>
<reference evidence="1" key="2">
    <citation type="submission" date="2022-01" db="EMBL/GenBank/DDBJ databases">
        <authorList>
            <person name="Yamashiro T."/>
            <person name="Shiraishi A."/>
            <person name="Satake H."/>
            <person name="Nakayama K."/>
        </authorList>
    </citation>
    <scope>NUCLEOTIDE SEQUENCE</scope>
</reference>
<proteinExistence type="predicted"/>
<protein>
    <recommendedName>
        <fullName evidence="3">Reverse transcriptase domain-containing protein</fullName>
    </recommendedName>
</protein>
<gene>
    <name evidence="1" type="ORF">Tco_1067637</name>
</gene>
<keyword evidence="2" id="KW-1185">Reference proteome</keyword>
<reference evidence="1" key="1">
    <citation type="journal article" date="2022" name="Int. J. Mol. Sci.">
        <title>Draft Genome of Tanacetum Coccineum: Genomic Comparison of Closely Related Tanacetum-Family Plants.</title>
        <authorList>
            <person name="Yamashiro T."/>
            <person name="Shiraishi A."/>
            <person name="Nakayama K."/>
            <person name="Satake H."/>
        </authorList>
    </citation>
    <scope>NUCLEOTIDE SEQUENCE</scope>
</reference>
<evidence type="ECO:0000313" key="1">
    <source>
        <dbReference type="EMBL" id="GJT85920.1"/>
    </source>
</evidence>
<evidence type="ECO:0008006" key="3">
    <source>
        <dbReference type="Google" id="ProtNLM"/>
    </source>
</evidence>
<evidence type="ECO:0000313" key="2">
    <source>
        <dbReference type="Proteomes" id="UP001151760"/>
    </source>
</evidence>